<dbReference type="SUPFAM" id="SSF52374">
    <property type="entry name" value="Nucleotidylyl transferase"/>
    <property type="match status" value="1"/>
</dbReference>
<dbReference type="InterPro" id="IPR050385">
    <property type="entry name" value="Archaeal_FAD_synthase"/>
</dbReference>
<dbReference type="PANTHER" id="PTHR43793">
    <property type="entry name" value="FAD SYNTHASE"/>
    <property type="match status" value="1"/>
</dbReference>
<dbReference type="InterPro" id="IPR004821">
    <property type="entry name" value="Cyt_trans-like"/>
</dbReference>
<reference evidence="4 5" key="1">
    <citation type="submission" date="2024-09" db="EMBL/GenBank/DDBJ databases">
        <authorList>
            <person name="Sun Q."/>
            <person name="Mori K."/>
        </authorList>
    </citation>
    <scope>NUCLEOTIDE SEQUENCE [LARGE SCALE GENOMIC DNA]</scope>
    <source>
        <strain evidence="4 5">TISTR 1856</strain>
    </source>
</reference>
<dbReference type="RefSeq" id="WP_380136522.1">
    <property type="nucleotide sequence ID" value="NZ_JBHLUI010000007.1"/>
</dbReference>
<evidence type="ECO:0000259" key="3">
    <source>
        <dbReference type="Pfam" id="PF01467"/>
    </source>
</evidence>
<sequence>MYDLFHVGHLNILRRARAQCDHLIVGAVTDDVVERTKGRRPVIALEERLDILGSLAIVDEVVVDDCTSDKMPMWERLHFDVLFKGDDWQGTPKGDVLEASMAGVGARVVYFPYTHGTTSTLLRQFITANS</sequence>
<dbReference type="Proteomes" id="UP001589748">
    <property type="component" value="Unassembled WGS sequence"/>
</dbReference>
<gene>
    <name evidence="4" type="ORF">ACFFVI_18305</name>
</gene>
<keyword evidence="1" id="KW-0808">Transferase</keyword>
<dbReference type="PANTHER" id="PTHR43793:SF1">
    <property type="entry name" value="FAD SYNTHASE"/>
    <property type="match status" value="1"/>
</dbReference>
<keyword evidence="5" id="KW-1185">Reference proteome</keyword>
<evidence type="ECO:0000313" key="5">
    <source>
        <dbReference type="Proteomes" id="UP001589748"/>
    </source>
</evidence>
<name>A0ABV5LXV6_9ACTN</name>
<dbReference type="NCBIfam" id="TIGR00125">
    <property type="entry name" value="cyt_tran_rel"/>
    <property type="match status" value="1"/>
</dbReference>
<dbReference type="Pfam" id="PF01467">
    <property type="entry name" value="CTP_transf_like"/>
    <property type="match status" value="1"/>
</dbReference>
<dbReference type="EMBL" id="JBHMDM010000013">
    <property type="protein sequence ID" value="MFB9378916.1"/>
    <property type="molecule type" value="Genomic_DNA"/>
</dbReference>
<dbReference type="GO" id="GO:0016779">
    <property type="term" value="F:nucleotidyltransferase activity"/>
    <property type="evidence" value="ECO:0007669"/>
    <property type="project" value="UniProtKB-KW"/>
</dbReference>
<evidence type="ECO:0000256" key="2">
    <source>
        <dbReference type="ARBA" id="ARBA00022695"/>
    </source>
</evidence>
<evidence type="ECO:0000256" key="1">
    <source>
        <dbReference type="ARBA" id="ARBA00022679"/>
    </source>
</evidence>
<evidence type="ECO:0000313" key="4">
    <source>
        <dbReference type="EMBL" id="MFB9378916.1"/>
    </source>
</evidence>
<dbReference type="InterPro" id="IPR014729">
    <property type="entry name" value="Rossmann-like_a/b/a_fold"/>
</dbReference>
<protein>
    <submittedName>
        <fullName evidence="4">Adenylyltransferase/cytidyltransferase family protein</fullName>
    </submittedName>
</protein>
<keyword evidence="2 4" id="KW-0548">Nucleotidyltransferase</keyword>
<organism evidence="4 5">
    <name type="scientific">Kineococcus gynurae</name>
    <dbReference type="NCBI Taxonomy" id="452979"/>
    <lineage>
        <taxon>Bacteria</taxon>
        <taxon>Bacillati</taxon>
        <taxon>Actinomycetota</taxon>
        <taxon>Actinomycetes</taxon>
        <taxon>Kineosporiales</taxon>
        <taxon>Kineosporiaceae</taxon>
        <taxon>Kineococcus</taxon>
    </lineage>
</organism>
<accession>A0ABV5LXV6</accession>
<feature type="domain" description="Cytidyltransferase-like" evidence="3">
    <location>
        <begin position="2"/>
        <end position="90"/>
    </location>
</feature>
<comment type="caution">
    <text evidence="4">The sequence shown here is derived from an EMBL/GenBank/DDBJ whole genome shotgun (WGS) entry which is preliminary data.</text>
</comment>
<dbReference type="Gene3D" id="3.40.50.620">
    <property type="entry name" value="HUPs"/>
    <property type="match status" value="1"/>
</dbReference>
<proteinExistence type="predicted"/>